<proteinExistence type="predicted"/>
<protein>
    <submittedName>
        <fullName evidence="2">Uncharacterized protein</fullName>
    </submittedName>
</protein>
<evidence type="ECO:0000256" key="1">
    <source>
        <dbReference type="SAM" id="Coils"/>
    </source>
</evidence>
<comment type="caution">
    <text evidence="2">The sequence shown here is derived from an EMBL/GenBank/DDBJ whole genome shotgun (WGS) entry which is preliminary data.</text>
</comment>
<keyword evidence="1" id="KW-0175">Coiled coil</keyword>
<accession>X0USW4</accession>
<name>X0USW4_9ZZZZ</name>
<evidence type="ECO:0000313" key="2">
    <source>
        <dbReference type="EMBL" id="GAF91530.1"/>
    </source>
</evidence>
<dbReference type="AlphaFoldDB" id="X0USW4"/>
<feature type="coiled-coil region" evidence="1">
    <location>
        <begin position="101"/>
        <end position="135"/>
    </location>
</feature>
<dbReference type="EMBL" id="BARS01016860">
    <property type="protein sequence ID" value="GAF91530.1"/>
    <property type="molecule type" value="Genomic_DNA"/>
</dbReference>
<reference evidence="2" key="1">
    <citation type="journal article" date="2014" name="Front. Microbiol.">
        <title>High frequency of phylogenetically diverse reductive dehalogenase-homologous genes in deep subseafloor sedimentary metagenomes.</title>
        <authorList>
            <person name="Kawai M."/>
            <person name="Futagami T."/>
            <person name="Toyoda A."/>
            <person name="Takaki Y."/>
            <person name="Nishi S."/>
            <person name="Hori S."/>
            <person name="Arai W."/>
            <person name="Tsubouchi T."/>
            <person name="Morono Y."/>
            <person name="Uchiyama I."/>
            <person name="Ito T."/>
            <person name="Fujiyama A."/>
            <person name="Inagaki F."/>
            <person name="Takami H."/>
        </authorList>
    </citation>
    <scope>NUCLEOTIDE SEQUENCE</scope>
    <source>
        <strain evidence="2">Expedition CK06-06</strain>
    </source>
</reference>
<feature type="non-terminal residue" evidence="2">
    <location>
        <position position="1"/>
    </location>
</feature>
<organism evidence="2">
    <name type="scientific">marine sediment metagenome</name>
    <dbReference type="NCBI Taxonomy" id="412755"/>
    <lineage>
        <taxon>unclassified sequences</taxon>
        <taxon>metagenomes</taxon>
        <taxon>ecological metagenomes</taxon>
    </lineage>
</organism>
<sequence length="146" mass="17545">YNGYRIWISIPTASYIEKAHKEYEKGRRMTVWSRYQASPQNVAEVFLHELAHIRGYHHDAIGRYITKADEKRAKEIVGDFKFEMKKPKPPKPKEDLQVRRYNHVIDMVTAKEKQIKRLQNQLTKWRRKKNYYERTLLAAGKIKEEV</sequence>
<gene>
    <name evidence="2" type="ORF">S01H1_27655</name>
</gene>